<organism evidence="2 3">
    <name type="scientific">Paenibacillus durus ATCC 35681</name>
    <dbReference type="NCBI Taxonomy" id="1333534"/>
    <lineage>
        <taxon>Bacteria</taxon>
        <taxon>Bacillati</taxon>
        <taxon>Bacillota</taxon>
        <taxon>Bacilli</taxon>
        <taxon>Bacillales</taxon>
        <taxon>Paenibacillaceae</taxon>
        <taxon>Paenibacillus</taxon>
    </lineage>
</organism>
<reference evidence="2 3" key="2">
    <citation type="journal article" date="2016" name="Genome Announc.">
        <title>Genome Sequence of a Gram-Positive Diazotroph, Paenibacillus durus Type Strain ATCC 35681.</title>
        <authorList>
            <person name="Halim M.A."/>
            <person name="Rahman A.Y."/>
            <person name="Sim K.S."/>
            <person name="Yam H.C."/>
            <person name="Rahim A.A."/>
            <person name="Ghazali A.H."/>
            <person name="Najimudin N."/>
        </authorList>
    </citation>
    <scope>NUCLEOTIDE SEQUENCE [LARGE SCALE GENOMIC DNA]</scope>
    <source>
        <strain evidence="2 3">ATCC 35681</strain>
    </source>
</reference>
<evidence type="ECO:0000313" key="3">
    <source>
        <dbReference type="Proteomes" id="UP000034189"/>
    </source>
</evidence>
<evidence type="ECO:0000256" key="1">
    <source>
        <dbReference type="ARBA" id="ARBA00006479"/>
    </source>
</evidence>
<evidence type="ECO:0000313" key="2">
    <source>
        <dbReference type="EMBL" id="AKG37689.1"/>
    </source>
</evidence>
<gene>
    <name evidence="2" type="ORF">VK70_09755</name>
</gene>
<dbReference type="PANTHER" id="PTHR18964">
    <property type="entry name" value="ROK (REPRESSOR, ORF, KINASE) FAMILY"/>
    <property type="match status" value="1"/>
</dbReference>
<dbReference type="AlphaFoldDB" id="A0A0F7FFA8"/>
<accession>A0A0F7FFA8</accession>
<dbReference type="InterPro" id="IPR043129">
    <property type="entry name" value="ATPase_NBD"/>
</dbReference>
<dbReference type="PANTHER" id="PTHR18964:SF149">
    <property type="entry name" value="BIFUNCTIONAL UDP-N-ACETYLGLUCOSAMINE 2-EPIMERASE_N-ACETYLMANNOSAMINE KINASE"/>
    <property type="match status" value="1"/>
</dbReference>
<dbReference type="PATRIC" id="fig|1333534.5.peg.2141"/>
<reference evidence="2 3" key="1">
    <citation type="submission" date="2015-03" db="EMBL/GenBank/DDBJ databases">
        <authorList>
            <person name="Abdul Halim M."/>
        </authorList>
    </citation>
    <scope>NUCLEOTIDE SEQUENCE [LARGE SCALE GENOMIC DNA]</scope>
    <source>
        <strain evidence="2 3">ATCC 35681</strain>
    </source>
</reference>
<dbReference type="InterPro" id="IPR000600">
    <property type="entry name" value="ROK"/>
</dbReference>
<dbReference type="CDD" id="cd23763">
    <property type="entry name" value="ASKHA_ATPase_ROK"/>
    <property type="match status" value="1"/>
</dbReference>
<protein>
    <submittedName>
        <fullName evidence="2">Transcriptional regulator</fullName>
    </submittedName>
</protein>
<dbReference type="EMBL" id="CP011114">
    <property type="protein sequence ID" value="AKG37689.1"/>
    <property type="molecule type" value="Genomic_DNA"/>
</dbReference>
<dbReference type="Pfam" id="PF00480">
    <property type="entry name" value="ROK"/>
    <property type="match status" value="1"/>
</dbReference>
<dbReference type="SUPFAM" id="SSF53067">
    <property type="entry name" value="Actin-like ATPase domain"/>
    <property type="match status" value="1"/>
</dbReference>
<name>A0A0F7FFA8_PAEDU</name>
<dbReference type="HOGENOM" id="CLU_067512_0_0_9"/>
<dbReference type="Gene3D" id="3.30.420.40">
    <property type="match status" value="2"/>
</dbReference>
<sequence length="282" mass="31259">MEPDGPNGGRPAKQYKYNADFGCAVCLLVKTEGGIHSIRYSIVNLVGETVKETTLALEHIDIDAIDRLIEQLVSENGNVQAIGIGIPGVVHQGVVGVCDVPDLAGKSLGPYFEEKYEVSVTIENDMNMTVYGFYHLQNFEEEKTLAVVNFPKDHFPGAGFIVDGRILSGNTKFGGEVSFLPFGITREEQLRQLQTDDGFVRLAVNTLTSIIAIINPVTIAITGELPRETQLNELYLGCMKDIPEEHMPQLIIQNDTHREYMKGMVTATLESLTYRLQLIEKR</sequence>
<proteinExistence type="inferred from homology"/>
<comment type="similarity">
    <text evidence="1">Belongs to the ROK (NagC/XylR) family.</text>
</comment>
<dbReference type="Proteomes" id="UP000034189">
    <property type="component" value="Chromosome"/>
</dbReference>